<dbReference type="AlphaFoldDB" id="A0AA40EEH1"/>
<protein>
    <recommendedName>
        <fullName evidence="2">2EXR domain-containing protein</fullName>
    </recommendedName>
</protein>
<dbReference type="Pfam" id="PF20150">
    <property type="entry name" value="2EXR"/>
    <property type="match status" value="1"/>
</dbReference>
<evidence type="ECO:0000313" key="3">
    <source>
        <dbReference type="EMBL" id="KAK0734511.1"/>
    </source>
</evidence>
<dbReference type="InterPro" id="IPR045518">
    <property type="entry name" value="2EXR"/>
</dbReference>
<dbReference type="GeneID" id="85327961"/>
<dbReference type="Proteomes" id="UP001172101">
    <property type="component" value="Unassembled WGS sequence"/>
</dbReference>
<sequence length="385" mass="42134">MHTAAGLMVLGSAIQDQEPPAEESCAKPDDSARSTVHDDFDMISGEAAAGANPEDVFHLFPILPPELRLRVWHLAMGAAAANARVHRVRCVITSPTDGNGDGDGDGCLEGTKLELEPTPALVDSTQGVRALMGACYESRREILRCHSLLPDYLFLRGGGVLRCDLSKDVIMLDDVTVAFLVKFRQLGLEVEKMSDGLSGIEHLGLDILSDRETFMDAESGHPRCEAALVKFASSFPRLRQVYLLQPPAALDAAQAVEQRGRRAFAAARNHLFLGSSTVAEWYSTQPLSYYWVDGAYHGDLDCLTRVLCGFRFALDVPPIMTDLNVEALTRLPDIGLSILRHYRDVAQAPSTERHLVAIREFPDFICWSETIMADDGSVAEPIEVA</sequence>
<proteinExistence type="predicted"/>
<feature type="region of interest" description="Disordered" evidence="1">
    <location>
        <begin position="11"/>
        <end position="36"/>
    </location>
</feature>
<organism evidence="3 4">
    <name type="scientific">Lasiosphaeria miniovina</name>
    <dbReference type="NCBI Taxonomy" id="1954250"/>
    <lineage>
        <taxon>Eukaryota</taxon>
        <taxon>Fungi</taxon>
        <taxon>Dikarya</taxon>
        <taxon>Ascomycota</taxon>
        <taxon>Pezizomycotina</taxon>
        <taxon>Sordariomycetes</taxon>
        <taxon>Sordariomycetidae</taxon>
        <taxon>Sordariales</taxon>
        <taxon>Lasiosphaeriaceae</taxon>
        <taxon>Lasiosphaeria</taxon>
    </lineage>
</organism>
<feature type="compositionally biased region" description="Basic and acidic residues" evidence="1">
    <location>
        <begin position="24"/>
        <end position="36"/>
    </location>
</feature>
<accession>A0AA40EEH1</accession>
<gene>
    <name evidence="3" type="ORF">B0T26DRAFT_746409</name>
</gene>
<evidence type="ECO:0000313" key="4">
    <source>
        <dbReference type="Proteomes" id="UP001172101"/>
    </source>
</evidence>
<keyword evidence="4" id="KW-1185">Reference proteome</keyword>
<evidence type="ECO:0000256" key="1">
    <source>
        <dbReference type="SAM" id="MobiDB-lite"/>
    </source>
</evidence>
<feature type="domain" description="2EXR" evidence="2">
    <location>
        <begin position="57"/>
        <end position="170"/>
    </location>
</feature>
<name>A0AA40EEH1_9PEZI</name>
<reference evidence="3" key="1">
    <citation type="submission" date="2023-06" db="EMBL/GenBank/DDBJ databases">
        <title>Genome-scale phylogeny and comparative genomics of the fungal order Sordariales.</title>
        <authorList>
            <consortium name="Lawrence Berkeley National Laboratory"/>
            <person name="Hensen N."/>
            <person name="Bonometti L."/>
            <person name="Westerberg I."/>
            <person name="Brannstrom I.O."/>
            <person name="Guillou S."/>
            <person name="Cros-Aarteil S."/>
            <person name="Calhoun S."/>
            <person name="Haridas S."/>
            <person name="Kuo A."/>
            <person name="Mondo S."/>
            <person name="Pangilinan J."/>
            <person name="Riley R."/>
            <person name="LaButti K."/>
            <person name="Andreopoulos B."/>
            <person name="Lipzen A."/>
            <person name="Chen C."/>
            <person name="Yanf M."/>
            <person name="Daum C."/>
            <person name="Ng V."/>
            <person name="Clum A."/>
            <person name="Steindorff A."/>
            <person name="Ohm R."/>
            <person name="Martin F."/>
            <person name="Silar P."/>
            <person name="Natvig D."/>
            <person name="Lalanne C."/>
            <person name="Gautier V."/>
            <person name="Ament-velasquez S.L."/>
            <person name="Kruys A."/>
            <person name="Hutchinson M.I."/>
            <person name="Powell A.J."/>
            <person name="Barry K."/>
            <person name="Miller A.N."/>
            <person name="Grigoriev I.V."/>
            <person name="Debuchy R."/>
            <person name="Gladieux P."/>
            <person name="Thoren M.H."/>
            <person name="Johannesson H."/>
        </authorList>
    </citation>
    <scope>NUCLEOTIDE SEQUENCE</scope>
    <source>
        <strain evidence="3">SMH2392-1A</strain>
    </source>
</reference>
<evidence type="ECO:0000259" key="2">
    <source>
        <dbReference type="Pfam" id="PF20150"/>
    </source>
</evidence>
<comment type="caution">
    <text evidence="3">The sequence shown here is derived from an EMBL/GenBank/DDBJ whole genome shotgun (WGS) entry which is preliminary data.</text>
</comment>
<dbReference type="EMBL" id="JAUIRO010000001">
    <property type="protein sequence ID" value="KAK0734511.1"/>
    <property type="molecule type" value="Genomic_DNA"/>
</dbReference>
<dbReference type="RefSeq" id="XP_060303388.1">
    <property type="nucleotide sequence ID" value="XM_060444691.1"/>
</dbReference>